<keyword evidence="13" id="KW-0328">Glycosyltransferase</keyword>
<protein>
    <recommendedName>
        <fullName evidence="3 9">Nicotinate phosphoribosyltransferase</fullName>
        <ecNumber evidence="3 9">6.3.4.21</ecNumber>
    </recommendedName>
</protein>
<dbReference type="GeneID" id="96998058"/>
<comment type="similarity">
    <text evidence="2 9">Belongs to the NAPRTase family.</text>
</comment>
<dbReference type="InterPro" id="IPR013785">
    <property type="entry name" value="Aldolase_TIM"/>
</dbReference>
<evidence type="ECO:0000256" key="3">
    <source>
        <dbReference type="ARBA" id="ARBA00013236"/>
    </source>
</evidence>
<feature type="domain" description="Nicotinate/nicotinamide phosphoribosyltransferase" evidence="10">
    <location>
        <begin position="155"/>
        <end position="338"/>
    </location>
</feature>
<keyword evidence="14" id="KW-1185">Reference proteome</keyword>
<comment type="pathway">
    <text evidence="1 9">Cofactor biosynthesis; NAD(+) biosynthesis; nicotinate D-ribonucleotide from nicotinate: step 1/1.</text>
</comment>
<dbReference type="PANTHER" id="PTHR11098">
    <property type="entry name" value="NICOTINATE PHOSPHORIBOSYLTRANSFERASE"/>
    <property type="match status" value="1"/>
</dbReference>
<sequence>MINKERNLSLLMDYYELTMANAFFKNGQQDTIAHFDLYFRKAPDDAVFAIATGLDTAIEYIENLHFSDEEIEFLRKKNIFCEEFLEYLRNFKFECDVRAIREGSVVFPNEPLITVRGPFIQALLLETMLLLIINHQTMIATKANRIVRYSQGRTIMEFGSRRAHGPDAANLGARAAYISGVVGSANTLTDYAYGIPALGTMAHSWVQSFDSEYEAFKVYAETYPDNTVLLIDTYDTLRHGLPNAIKCFDEVLKPLGKRPKGVRLDSGDLAYLSKKARIMLDEAGYEDCPIVASSSLDEFKIKDIIDQGGKIDSFGVGEKLITAESNPVFGGVYKLVAIERDGEVIPRIKISENIEKITTPGIKQVYRIYDQETNKAKADLITLSHETINEDEPLTIFHPLYTWKRKTINNFYTKPLLVPIYEKGKLVYDRPSLNEIKEYCKEEIESLWEEYKRLDQPQLYKVDLSQELWDLKHNLLNQAKNNN</sequence>
<proteinExistence type="inferred from homology"/>
<evidence type="ECO:0000259" key="12">
    <source>
        <dbReference type="Pfam" id="PF17956"/>
    </source>
</evidence>
<evidence type="ECO:0000313" key="14">
    <source>
        <dbReference type="Proteomes" id="UP000004191"/>
    </source>
</evidence>
<organism evidence="13 14">
    <name type="scientific">Helcococcus kunzii ATCC 51366</name>
    <dbReference type="NCBI Taxonomy" id="883114"/>
    <lineage>
        <taxon>Bacteria</taxon>
        <taxon>Bacillati</taxon>
        <taxon>Bacillota</taxon>
        <taxon>Tissierellia</taxon>
        <taxon>Tissierellales</taxon>
        <taxon>Peptoniphilaceae</taxon>
        <taxon>Helcococcus</taxon>
    </lineage>
</organism>
<dbReference type="NCBIfam" id="NF009131">
    <property type="entry name" value="PRK12484.1"/>
    <property type="match status" value="1"/>
</dbReference>
<dbReference type="Pfam" id="PF04095">
    <property type="entry name" value="NAPRTase"/>
    <property type="match status" value="1"/>
</dbReference>
<dbReference type="UniPathway" id="UPA00253">
    <property type="reaction ID" value="UER00457"/>
</dbReference>
<dbReference type="Pfam" id="PF17956">
    <property type="entry name" value="NAPRTase_C"/>
    <property type="match status" value="1"/>
</dbReference>
<dbReference type="PATRIC" id="fig|883114.3.peg.30"/>
<dbReference type="GO" id="GO:0047280">
    <property type="term" value="F:nicotinamide phosphoribosyltransferase activity"/>
    <property type="evidence" value="ECO:0007669"/>
    <property type="project" value="UniProtKB-ARBA"/>
</dbReference>
<evidence type="ECO:0000256" key="9">
    <source>
        <dbReference type="RuleBase" id="RU365100"/>
    </source>
</evidence>
<dbReference type="InterPro" id="IPR040727">
    <property type="entry name" value="NAPRTase_N"/>
</dbReference>
<dbReference type="RefSeq" id="WP_005396803.1">
    <property type="nucleotide sequence ID" value="NZ_JH601088.1"/>
</dbReference>
<name>H3NL20_9FIRM</name>
<dbReference type="STRING" id="883114.HMPREF9709_00031"/>
<comment type="function">
    <text evidence="9">Catalyzes the first step in the biosynthesis of NAD from nicotinic acid, the ATP-dependent synthesis of beta-nicotinate D-ribonucleotide from nicotinate and 5-phospho-D-ribose 1-phosphate.</text>
</comment>
<dbReference type="Gene3D" id="3.20.140.10">
    <property type="entry name" value="nicotinate phosphoribosyltransferase"/>
    <property type="match status" value="1"/>
</dbReference>
<dbReference type="InterPro" id="IPR036068">
    <property type="entry name" value="Nicotinate_pribotase-like_C"/>
</dbReference>
<dbReference type="GO" id="GO:0034355">
    <property type="term" value="P:NAD+ biosynthetic process via the salvage pathway"/>
    <property type="evidence" value="ECO:0007669"/>
    <property type="project" value="TreeGrafter"/>
</dbReference>
<feature type="domain" description="Nicotinate phosphoribosyltransferase N-terminal" evidence="11">
    <location>
        <begin position="10"/>
        <end position="134"/>
    </location>
</feature>
<dbReference type="GO" id="GO:0005829">
    <property type="term" value="C:cytosol"/>
    <property type="evidence" value="ECO:0007669"/>
    <property type="project" value="TreeGrafter"/>
</dbReference>
<keyword evidence="7 9" id="KW-0808">Transferase</keyword>
<gene>
    <name evidence="13" type="ORF">HMPREF9709_00031</name>
</gene>
<evidence type="ECO:0000256" key="8">
    <source>
        <dbReference type="ARBA" id="ARBA00048668"/>
    </source>
</evidence>
<evidence type="ECO:0000313" key="13">
    <source>
        <dbReference type="EMBL" id="EHR36276.1"/>
    </source>
</evidence>
<dbReference type="CDD" id="cd01570">
    <property type="entry name" value="NAPRTase_A"/>
    <property type="match status" value="1"/>
</dbReference>
<keyword evidence="4" id="KW-0597">Phosphoprotein</keyword>
<comment type="PTM">
    <text evidence="9">Transiently phosphorylated on a His residue during the reaction cycle. Phosphorylation strongly increases the affinity for substrates and increases the rate of nicotinate D-ribonucleotide production. Dephosphorylation regenerates the low-affinity form of the enzyme, leading to product release.</text>
</comment>
<evidence type="ECO:0000256" key="1">
    <source>
        <dbReference type="ARBA" id="ARBA00004952"/>
    </source>
</evidence>
<evidence type="ECO:0000256" key="7">
    <source>
        <dbReference type="ARBA" id="ARBA00022679"/>
    </source>
</evidence>
<dbReference type="InterPro" id="IPR006405">
    <property type="entry name" value="Nic_PRibTrfase_pncB"/>
</dbReference>
<dbReference type="Proteomes" id="UP000004191">
    <property type="component" value="Unassembled WGS sequence"/>
</dbReference>
<dbReference type="PIRSF" id="PIRSF000484">
    <property type="entry name" value="NAPRT"/>
    <property type="match status" value="1"/>
</dbReference>
<evidence type="ECO:0000259" key="11">
    <source>
        <dbReference type="Pfam" id="PF17767"/>
    </source>
</evidence>
<dbReference type="FunFam" id="3.20.20.70:FF:000076">
    <property type="entry name" value="Nicotinate phosphoribosyltransferase"/>
    <property type="match status" value="1"/>
</dbReference>
<keyword evidence="5 9" id="KW-0436">Ligase</keyword>
<dbReference type="eggNOG" id="COG1488">
    <property type="taxonomic scope" value="Bacteria"/>
</dbReference>
<comment type="caution">
    <text evidence="13">The sequence shown here is derived from an EMBL/GenBank/DDBJ whole genome shotgun (WGS) entry which is preliminary data.</text>
</comment>
<evidence type="ECO:0000256" key="5">
    <source>
        <dbReference type="ARBA" id="ARBA00022598"/>
    </source>
</evidence>
<dbReference type="InterPro" id="IPR041525">
    <property type="entry name" value="N/Namide_PRibTrfase"/>
</dbReference>
<dbReference type="NCBIfam" id="TIGR01513">
    <property type="entry name" value="NAPRTase_put"/>
    <property type="match status" value="1"/>
</dbReference>
<dbReference type="PANTHER" id="PTHR11098:SF1">
    <property type="entry name" value="NICOTINATE PHOSPHORIBOSYLTRANSFERASE"/>
    <property type="match status" value="1"/>
</dbReference>
<evidence type="ECO:0000256" key="6">
    <source>
        <dbReference type="ARBA" id="ARBA00022642"/>
    </source>
</evidence>
<feature type="domain" description="Nicotinate phosphoribosyltransferase C-terminal" evidence="12">
    <location>
        <begin position="363"/>
        <end position="472"/>
    </location>
</feature>
<dbReference type="Gene3D" id="3.20.20.70">
    <property type="entry name" value="Aldolase class I"/>
    <property type="match status" value="1"/>
</dbReference>
<dbReference type="SUPFAM" id="SSF51690">
    <property type="entry name" value="Nicotinate/Quinolinate PRTase C-terminal domain-like"/>
    <property type="match status" value="1"/>
</dbReference>
<dbReference type="InterPro" id="IPR007229">
    <property type="entry name" value="Nic_PRibTrfase-Fam"/>
</dbReference>
<evidence type="ECO:0000256" key="2">
    <source>
        <dbReference type="ARBA" id="ARBA00010897"/>
    </source>
</evidence>
<dbReference type="GO" id="GO:0004516">
    <property type="term" value="F:nicotinate phosphoribosyltransferase activity"/>
    <property type="evidence" value="ECO:0007669"/>
    <property type="project" value="UniProtKB-UniRule"/>
</dbReference>
<comment type="catalytic activity">
    <reaction evidence="8 9">
        <text>5-phospho-alpha-D-ribose 1-diphosphate + nicotinate + ATP + H2O = nicotinate beta-D-ribonucleotide + ADP + phosphate + diphosphate</text>
        <dbReference type="Rhea" id="RHEA:36163"/>
        <dbReference type="ChEBI" id="CHEBI:15377"/>
        <dbReference type="ChEBI" id="CHEBI:30616"/>
        <dbReference type="ChEBI" id="CHEBI:32544"/>
        <dbReference type="ChEBI" id="CHEBI:33019"/>
        <dbReference type="ChEBI" id="CHEBI:43474"/>
        <dbReference type="ChEBI" id="CHEBI:57502"/>
        <dbReference type="ChEBI" id="CHEBI:58017"/>
        <dbReference type="ChEBI" id="CHEBI:456216"/>
        <dbReference type="EC" id="6.3.4.21"/>
    </reaction>
</comment>
<dbReference type="NCBIfam" id="NF006695">
    <property type="entry name" value="PRK09243.1-2"/>
    <property type="match status" value="1"/>
</dbReference>
<reference evidence="13 14" key="1">
    <citation type="submission" date="2012-01" db="EMBL/GenBank/DDBJ databases">
        <title>The Genome Sequence of Helcococcus kunzii ATCC 51366.</title>
        <authorList>
            <consortium name="The Broad Institute Genome Sequencing Platform"/>
            <person name="Earl A."/>
            <person name="Ward D."/>
            <person name="Feldgarden M."/>
            <person name="Gevers D."/>
            <person name="Huys G."/>
            <person name="Young S.K."/>
            <person name="Zeng Q."/>
            <person name="Gargeya S."/>
            <person name="Fitzgerald M."/>
            <person name="Haas B."/>
            <person name="Abouelleil A."/>
            <person name="Alvarado L."/>
            <person name="Arachchi H.M."/>
            <person name="Berlin A."/>
            <person name="Chapman S.B."/>
            <person name="Gearin G."/>
            <person name="Goldberg J."/>
            <person name="Griggs A."/>
            <person name="Gujja S."/>
            <person name="Hansen M."/>
            <person name="Heiman D."/>
            <person name="Howarth C."/>
            <person name="Larimer J."/>
            <person name="Lui A."/>
            <person name="MacDonald P.J.P."/>
            <person name="McCowen C."/>
            <person name="Montmayeur A."/>
            <person name="Murphy C."/>
            <person name="Neiman D."/>
            <person name="Pearson M."/>
            <person name="Priest M."/>
            <person name="Roberts A."/>
            <person name="Saif S."/>
            <person name="Shea T."/>
            <person name="Sisk P."/>
            <person name="Stolte C."/>
            <person name="Sykes S."/>
            <person name="Wortman J."/>
            <person name="Nusbaum C."/>
            <person name="Birren B."/>
        </authorList>
    </citation>
    <scope>NUCLEOTIDE SEQUENCE [LARGE SCALE GENOMIC DNA]</scope>
    <source>
        <strain evidence="13 14">ATCC 51366</strain>
    </source>
</reference>
<dbReference type="InterPro" id="IPR041619">
    <property type="entry name" value="NAPRTase_C"/>
</dbReference>
<dbReference type="SUPFAM" id="SSF54675">
    <property type="entry name" value="Nicotinate/Quinolinate PRTase N-terminal domain-like"/>
    <property type="match status" value="1"/>
</dbReference>
<evidence type="ECO:0000256" key="4">
    <source>
        <dbReference type="ARBA" id="ARBA00022553"/>
    </source>
</evidence>
<dbReference type="AlphaFoldDB" id="H3NL20"/>
<dbReference type="Pfam" id="PF17767">
    <property type="entry name" value="NAPRTase_N"/>
    <property type="match status" value="1"/>
</dbReference>
<accession>H3NL20</accession>
<dbReference type="EMBL" id="AGEI01000002">
    <property type="protein sequence ID" value="EHR36276.1"/>
    <property type="molecule type" value="Genomic_DNA"/>
</dbReference>
<evidence type="ECO:0000259" key="10">
    <source>
        <dbReference type="Pfam" id="PF04095"/>
    </source>
</evidence>
<keyword evidence="6 9" id="KW-0662">Pyridine nucleotide biosynthesis</keyword>
<dbReference type="OrthoDB" id="9770610at2"/>
<dbReference type="HOGENOM" id="CLU_025154_2_1_9"/>
<dbReference type="EC" id="6.3.4.21" evidence="3 9"/>